<comment type="caution">
    <text evidence="4">The sequence shown here is derived from an EMBL/GenBank/DDBJ whole genome shotgun (WGS) entry which is preliminary data.</text>
</comment>
<dbReference type="AlphaFoldDB" id="A0A811RFR0"/>
<name>A0A811RFR0_9POAL</name>
<dbReference type="OrthoDB" id="679215at2759"/>
<feature type="compositionally biased region" description="Basic and acidic residues" evidence="1">
    <location>
        <begin position="1"/>
        <end position="18"/>
    </location>
</feature>
<organism evidence="4 5">
    <name type="scientific">Miscanthus lutarioriparius</name>
    <dbReference type="NCBI Taxonomy" id="422564"/>
    <lineage>
        <taxon>Eukaryota</taxon>
        <taxon>Viridiplantae</taxon>
        <taxon>Streptophyta</taxon>
        <taxon>Embryophyta</taxon>
        <taxon>Tracheophyta</taxon>
        <taxon>Spermatophyta</taxon>
        <taxon>Magnoliopsida</taxon>
        <taxon>Liliopsida</taxon>
        <taxon>Poales</taxon>
        <taxon>Poaceae</taxon>
        <taxon>PACMAD clade</taxon>
        <taxon>Panicoideae</taxon>
        <taxon>Andropogonodae</taxon>
        <taxon>Andropogoneae</taxon>
        <taxon>Saccharinae</taxon>
        <taxon>Miscanthus</taxon>
    </lineage>
</organism>
<evidence type="ECO:0000313" key="5">
    <source>
        <dbReference type="Proteomes" id="UP000604825"/>
    </source>
</evidence>
<feature type="transmembrane region" description="Helical" evidence="2">
    <location>
        <begin position="142"/>
        <end position="163"/>
    </location>
</feature>
<dbReference type="Pfam" id="PF13968">
    <property type="entry name" value="DUF4220"/>
    <property type="match status" value="2"/>
</dbReference>
<keyword evidence="2" id="KW-0472">Membrane</keyword>
<feature type="region of interest" description="Disordered" evidence="1">
    <location>
        <begin position="1"/>
        <end position="90"/>
    </location>
</feature>
<evidence type="ECO:0000259" key="3">
    <source>
        <dbReference type="Pfam" id="PF13968"/>
    </source>
</evidence>
<feature type="compositionally biased region" description="Low complexity" evidence="1">
    <location>
        <begin position="39"/>
        <end position="61"/>
    </location>
</feature>
<feature type="compositionally biased region" description="Gly residues" evidence="1">
    <location>
        <begin position="62"/>
        <end position="88"/>
    </location>
</feature>
<evidence type="ECO:0000256" key="2">
    <source>
        <dbReference type="SAM" id="Phobius"/>
    </source>
</evidence>
<dbReference type="EMBL" id="CAJGYO010000014">
    <property type="protein sequence ID" value="CAD6268821.1"/>
    <property type="molecule type" value="Genomic_DNA"/>
</dbReference>
<reference evidence="4" key="1">
    <citation type="submission" date="2020-10" db="EMBL/GenBank/DDBJ databases">
        <authorList>
            <person name="Han B."/>
            <person name="Lu T."/>
            <person name="Zhao Q."/>
            <person name="Huang X."/>
            <person name="Zhao Y."/>
        </authorList>
    </citation>
    <scope>NUCLEOTIDE SEQUENCE</scope>
</reference>
<keyword evidence="2" id="KW-0812">Transmembrane</keyword>
<feature type="transmembrane region" description="Helical" evidence="2">
    <location>
        <begin position="382"/>
        <end position="405"/>
    </location>
</feature>
<keyword evidence="5" id="KW-1185">Reference proteome</keyword>
<dbReference type="PANTHER" id="PTHR31325">
    <property type="entry name" value="OS01G0798800 PROTEIN-RELATED"/>
    <property type="match status" value="1"/>
</dbReference>
<dbReference type="Proteomes" id="UP000604825">
    <property type="component" value="Unassembled WGS sequence"/>
</dbReference>
<proteinExistence type="predicted"/>
<dbReference type="InterPro" id="IPR025315">
    <property type="entry name" value="DUF4220"/>
</dbReference>
<feature type="domain" description="DUF4220" evidence="3">
    <location>
        <begin position="367"/>
        <end position="446"/>
    </location>
</feature>
<accession>A0A811RFR0</accession>
<protein>
    <recommendedName>
        <fullName evidence="3">DUF4220 domain-containing protein</fullName>
    </recommendedName>
</protein>
<feature type="domain" description="DUF4220" evidence="3">
    <location>
        <begin position="145"/>
        <end position="272"/>
    </location>
</feature>
<evidence type="ECO:0000256" key="1">
    <source>
        <dbReference type="SAM" id="MobiDB-lite"/>
    </source>
</evidence>
<sequence>MDPRREKRSAWTKSERKGSPVAGRQGHRVAGPPCGGRRGFAPGAGSRAGSPGRREPPAAAREGGGPAAGGGHPVAEGGGSAARGGGPAAEGDPRNMIDVLRAVQWWDEWQLRILVLGSLGLQWFLLLAAPMRNYTIPRLFRFSIWVAYLSADALAIYALTTLFNRHSKASSISSSCSCCDYGNKVSSLRSCGREEITAYTIEDNELWTRHTVTMVSQVTVAVYSFYKSWPDSSDRKPLLSAILLFVIGIISFIEKPWALRRASIKRLVDMWSVMKGKRESPGGWDWCFTELGDRYKCWTKLPEDDVPILSQGDQVQMILSDLSLFAAEVTLQARSKGEGGGGGDHDKKILEPKLEKDETLKPMLRQAFGLIYTRANVIFTPAYLVCHVMLVPSLYIAAIMLFAASRKHGYGATDVKTTYILLCFTAVLDVFGLLISELMSRTKLAALCENLPGHNLIDTVLRTARRPVTGSLLNYAWRFGYRPEEASDRSSLYRTVSDAITYQLVKVFRKSKNADLSSYRSFTKTDYWDMDQPERLLKTNYYSKKMDQPKKVANIDISSATEDPLKMSNVVIWRSLRKMPFDASVLIWHIATDLCFRSKPPRHFRCRPPHGDVLREVCTEAISNYMAYLLMFRPDMLMTGSRRDLFTEATKQMDRIITQASKEMTEKKKKQKQPLSDEILLDKIKEKAASLKEKEAYSVIDDACNLAKELLDIEDENDRWHLMHLVWVGLLLQHVQGLPARQELGRRRGVPLLRLAPHLAPGGPRPWQTSFRCQTKNKGTTIWTTKSGNKNTRARKVRCLGGIRKPY</sequence>
<feature type="transmembrane region" description="Helical" evidence="2">
    <location>
        <begin position="238"/>
        <end position="257"/>
    </location>
</feature>
<feature type="transmembrane region" description="Helical" evidence="2">
    <location>
        <begin position="417"/>
        <end position="435"/>
    </location>
</feature>
<evidence type="ECO:0000313" key="4">
    <source>
        <dbReference type="EMBL" id="CAD6268821.1"/>
    </source>
</evidence>
<keyword evidence="2" id="KW-1133">Transmembrane helix</keyword>
<gene>
    <name evidence="4" type="ORF">NCGR_LOCUS52126</name>
</gene>